<dbReference type="SUPFAM" id="SSF51069">
    <property type="entry name" value="Carbonic anhydrase"/>
    <property type="match status" value="1"/>
</dbReference>
<evidence type="ECO:0000256" key="1">
    <source>
        <dbReference type="ARBA" id="ARBA00010718"/>
    </source>
</evidence>
<dbReference type="Gene3D" id="3.10.200.10">
    <property type="entry name" value="Alpha carbonic anhydrase"/>
    <property type="match status" value="1"/>
</dbReference>
<organism evidence="9">
    <name type="scientific">Acetabularia acetabulum</name>
    <name type="common">Mermaid's wine glass</name>
    <name type="synonym">Acetabularia mediterranea</name>
    <dbReference type="NCBI Taxonomy" id="35845"/>
    <lineage>
        <taxon>Eukaryota</taxon>
        <taxon>Viridiplantae</taxon>
        <taxon>Chlorophyta</taxon>
        <taxon>core chlorophytes</taxon>
        <taxon>Ulvophyceae</taxon>
        <taxon>TCBD clade</taxon>
        <taxon>Dasycladales</taxon>
        <taxon>Polyphysaceae</taxon>
        <taxon>Acetabularia</taxon>
    </lineage>
</organism>
<dbReference type="CDD" id="cd03124">
    <property type="entry name" value="alpha_CA_prokaryotic_like"/>
    <property type="match status" value="1"/>
</dbReference>
<dbReference type="PANTHER" id="PTHR18952">
    <property type="entry name" value="CARBONIC ANHYDRASE"/>
    <property type="match status" value="1"/>
</dbReference>
<dbReference type="InterPro" id="IPR041891">
    <property type="entry name" value="Alpha_CA_prokaryot-like"/>
</dbReference>
<dbReference type="EC" id="4.2.1.1" evidence="2"/>
<dbReference type="PROSITE" id="PS51144">
    <property type="entry name" value="ALPHA_CA_2"/>
    <property type="match status" value="1"/>
</dbReference>
<evidence type="ECO:0000313" key="9">
    <source>
        <dbReference type="EMBL" id="AAD51634.1"/>
    </source>
</evidence>
<feature type="signal peptide" evidence="7">
    <location>
        <begin position="1"/>
        <end position="16"/>
    </location>
</feature>
<dbReference type="InterPro" id="IPR023561">
    <property type="entry name" value="Carbonic_anhydrase_a-class"/>
</dbReference>
<evidence type="ECO:0000256" key="3">
    <source>
        <dbReference type="ARBA" id="ARBA00022723"/>
    </source>
</evidence>
<proteinExistence type="evidence at transcript level"/>
<dbReference type="AlphaFoldDB" id="Q9SWA1"/>
<name>Q9SWA1_ACEAT</name>
<comment type="similarity">
    <text evidence="1">Belongs to the alpha-carbonic anhydrase family.</text>
</comment>
<reference evidence="9" key="1">
    <citation type="submission" date="1999-07" db="EMBL/GenBank/DDBJ databases">
        <title>Asymmetric mRNA distribution correlates with enzymatic activity for carbonic anhydrases in Acetabularia acetabulum.</title>
        <authorList>
            <person name="Serikawa K.A."/>
            <person name="Mandoli D.F."/>
        </authorList>
    </citation>
    <scope>NUCLEOTIDE SEQUENCE</scope>
</reference>
<dbReference type="PANTHER" id="PTHR18952:SF265">
    <property type="entry name" value="CARBONIC ANHYDRASE"/>
    <property type="match status" value="1"/>
</dbReference>
<feature type="chain" id="PRO_5004333583" description="carbonic anhydrase" evidence="7">
    <location>
        <begin position="17"/>
        <end position="315"/>
    </location>
</feature>
<accession>Q9SWA1</accession>
<dbReference type="SMART" id="SM01057">
    <property type="entry name" value="Carb_anhydrase"/>
    <property type="match status" value="1"/>
</dbReference>
<dbReference type="Pfam" id="PF00194">
    <property type="entry name" value="Carb_anhydrase"/>
    <property type="match status" value="1"/>
</dbReference>
<protein>
    <recommendedName>
        <fullName evidence="2">carbonic anhydrase</fullName>
        <ecNumber evidence="2">4.2.1.1</ecNumber>
    </recommendedName>
</protein>
<keyword evidence="7" id="KW-0732">Signal</keyword>
<sequence>MLSALVLCQLVVLSISQKDFNYKLGGDDWPGLCATGNLQSPIDVRFSEPLSSLKAQTCEISSKLKISNPGRLVLNRAGLPQATFQFGSSDKVTVANVGGAIVWLFDDDFSLLNLPIEGGKLDGILQSNNKGLDRISIFMREQIEVVQARFINFHVHSVSEHMFNGFLAPLEGHFVMQIDQADLQSCPEAGCLAVVGVHFQHSIDDTPNQFIQDTLQLIGGKWPDTNGQSIPASGSLNFDQLVPHNPSYMLYSGSLTTPPCTEGVLWHVIQQPMTVSIAQVAELQNAIGFERDGLVRNNRRIQPINNRDMIYHDCI</sequence>
<dbReference type="InterPro" id="IPR001148">
    <property type="entry name" value="CA_dom"/>
</dbReference>
<dbReference type="GO" id="GO:0004089">
    <property type="term" value="F:carbonate dehydratase activity"/>
    <property type="evidence" value="ECO:0007669"/>
    <property type="project" value="UniProtKB-EC"/>
</dbReference>
<gene>
    <name evidence="9" type="primary">CA1</name>
</gene>
<dbReference type="GO" id="GO:0008270">
    <property type="term" value="F:zinc ion binding"/>
    <property type="evidence" value="ECO:0007669"/>
    <property type="project" value="InterPro"/>
</dbReference>
<dbReference type="InterPro" id="IPR036398">
    <property type="entry name" value="CA_dom_sf"/>
</dbReference>
<evidence type="ECO:0000256" key="2">
    <source>
        <dbReference type="ARBA" id="ARBA00012925"/>
    </source>
</evidence>
<dbReference type="EMBL" id="AF170174">
    <property type="protein sequence ID" value="AAD51634.1"/>
    <property type="molecule type" value="mRNA"/>
</dbReference>
<evidence type="ECO:0000259" key="8">
    <source>
        <dbReference type="PROSITE" id="PS51144"/>
    </source>
</evidence>
<evidence type="ECO:0000256" key="7">
    <source>
        <dbReference type="SAM" id="SignalP"/>
    </source>
</evidence>
<keyword evidence="3" id="KW-0479">Metal-binding</keyword>
<evidence type="ECO:0000256" key="5">
    <source>
        <dbReference type="ARBA" id="ARBA00023239"/>
    </source>
</evidence>
<keyword evidence="4" id="KW-0862">Zinc</keyword>
<comment type="catalytic activity">
    <reaction evidence="6">
        <text>hydrogencarbonate + H(+) = CO2 + H2O</text>
        <dbReference type="Rhea" id="RHEA:10748"/>
        <dbReference type="ChEBI" id="CHEBI:15377"/>
        <dbReference type="ChEBI" id="CHEBI:15378"/>
        <dbReference type="ChEBI" id="CHEBI:16526"/>
        <dbReference type="ChEBI" id="CHEBI:17544"/>
        <dbReference type="EC" id="4.2.1.1"/>
    </reaction>
</comment>
<keyword evidence="5" id="KW-0456">Lyase</keyword>
<evidence type="ECO:0000256" key="4">
    <source>
        <dbReference type="ARBA" id="ARBA00022833"/>
    </source>
</evidence>
<evidence type="ECO:0000256" key="6">
    <source>
        <dbReference type="ARBA" id="ARBA00048348"/>
    </source>
</evidence>
<feature type="domain" description="Alpha-carbonic anhydrase" evidence="8">
    <location>
        <begin position="18"/>
        <end position="313"/>
    </location>
</feature>